<name>A0A915K106_ROMCU</name>
<dbReference type="PRINTS" id="PR00759">
    <property type="entry name" value="BASICPTASE"/>
</dbReference>
<keyword evidence="2" id="KW-0722">Serine protease inhibitor</keyword>
<dbReference type="PROSITE" id="PS50279">
    <property type="entry name" value="BPTI_KUNITZ_2"/>
    <property type="match status" value="2"/>
</dbReference>
<reference evidence="6" key="1">
    <citation type="submission" date="2022-11" db="UniProtKB">
        <authorList>
            <consortium name="WormBaseParasite"/>
        </authorList>
    </citation>
    <scope>IDENTIFICATION</scope>
</reference>
<evidence type="ECO:0000313" key="6">
    <source>
        <dbReference type="WBParaSite" id="nRc.2.0.1.t32477-RA"/>
    </source>
</evidence>
<dbReference type="WBParaSite" id="nRc.2.0.1.t32477-RA">
    <property type="protein sequence ID" value="nRc.2.0.1.t32477-RA"/>
    <property type="gene ID" value="nRc.2.0.1.g32477"/>
</dbReference>
<dbReference type="PANTHER" id="PTHR10083:SF374">
    <property type="entry name" value="BPTI_KUNITZ INHIBITOR DOMAIN-CONTAINING PROTEIN"/>
    <property type="match status" value="1"/>
</dbReference>
<dbReference type="AlphaFoldDB" id="A0A915K106"/>
<feature type="domain" description="BPTI/Kunitz inhibitor" evidence="4">
    <location>
        <begin position="61"/>
        <end position="111"/>
    </location>
</feature>
<protein>
    <submittedName>
        <fullName evidence="6">BPTI/Kunitz inhibitor domain-containing protein</fullName>
    </submittedName>
</protein>
<accession>A0A915K106</accession>
<feature type="domain" description="BPTI/Kunitz inhibitor" evidence="4">
    <location>
        <begin position="5"/>
        <end position="55"/>
    </location>
</feature>
<dbReference type="PANTHER" id="PTHR10083">
    <property type="entry name" value="KUNITZ-TYPE PROTEASE INHIBITOR-RELATED"/>
    <property type="match status" value="1"/>
</dbReference>
<dbReference type="Proteomes" id="UP000887565">
    <property type="component" value="Unplaced"/>
</dbReference>
<evidence type="ECO:0000259" key="4">
    <source>
        <dbReference type="PROSITE" id="PS50279"/>
    </source>
</evidence>
<dbReference type="SMART" id="SM00131">
    <property type="entry name" value="KU"/>
    <property type="match status" value="2"/>
</dbReference>
<organism evidence="5 6">
    <name type="scientific">Romanomermis culicivorax</name>
    <name type="common">Nematode worm</name>
    <dbReference type="NCBI Taxonomy" id="13658"/>
    <lineage>
        <taxon>Eukaryota</taxon>
        <taxon>Metazoa</taxon>
        <taxon>Ecdysozoa</taxon>
        <taxon>Nematoda</taxon>
        <taxon>Enoplea</taxon>
        <taxon>Dorylaimia</taxon>
        <taxon>Mermithida</taxon>
        <taxon>Mermithoidea</taxon>
        <taxon>Mermithidae</taxon>
        <taxon>Romanomermis</taxon>
    </lineage>
</organism>
<dbReference type="CDD" id="cd22593">
    <property type="entry name" value="Kunitz_conkunitzin"/>
    <property type="match status" value="2"/>
</dbReference>
<sequence>SEKICHQPLTIGNGRGQLQRFYFDPKQRKCSVFIYSGLKGNENNFLTFDDCEKKCQAADPCSLPLDQGHGDQNLRRFYFDPVQKSCETFLYKGSMGNENNFLTEEDCSAYCLGTSFDLLYLLGAFIIEHI</sequence>
<dbReference type="InterPro" id="IPR050098">
    <property type="entry name" value="TFPI/VKTCI-like"/>
</dbReference>
<keyword evidence="1" id="KW-0646">Protease inhibitor</keyword>
<dbReference type="SUPFAM" id="SSF57362">
    <property type="entry name" value="BPTI-like"/>
    <property type="match status" value="2"/>
</dbReference>
<evidence type="ECO:0000256" key="1">
    <source>
        <dbReference type="ARBA" id="ARBA00022690"/>
    </source>
</evidence>
<dbReference type="GO" id="GO:0005615">
    <property type="term" value="C:extracellular space"/>
    <property type="evidence" value="ECO:0007669"/>
    <property type="project" value="TreeGrafter"/>
</dbReference>
<dbReference type="OMA" id="NESHTRY"/>
<dbReference type="Gene3D" id="4.10.410.10">
    <property type="entry name" value="Pancreatic trypsin inhibitor Kunitz domain"/>
    <property type="match status" value="2"/>
</dbReference>
<evidence type="ECO:0000256" key="3">
    <source>
        <dbReference type="ARBA" id="ARBA00023157"/>
    </source>
</evidence>
<dbReference type="InterPro" id="IPR036880">
    <property type="entry name" value="Kunitz_BPTI_sf"/>
</dbReference>
<evidence type="ECO:0000256" key="2">
    <source>
        <dbReference type="ARBA" id="ARBA00022900"/>
    </source>
</evidence>
<dbReference type="Pfam" id="PF00014">
    <property type="entry name" value="Kunitz_BPTI"/>
    <property type="match status" value="2"/>
</dbReference>
<proteinExistence type="predicted"/>
<evidence type="ECO:0000313" key="5">
    <source>
        <dbReference type="Proteomes" id="UP000887565"/>
    </source>
</evidence>
<keyword evidence="5" id="KW-1185">Reference proteome</keyword>
<dbReference type="InterPro" id="IPR002223">
    <property type="entry name" value="Kunitz_BPTI"/>
</dbReference>
<keyword evidence="3" id="KW-1015">Disulfide bond</keyword>
<dbReference type="GO" id="GO:0004867">
    <property type="term" value="F:serine-type endopeptidase inhibitor activity"/>
    <property type="evidence" value="ECO:0007669"/>
    <property type="project" value="UniProtKB-KW"/>
</dbReference>